<dbReference type="Pfam" id="PF22980">
    <property type="entry name" value="Myb_DNA-bind_8"/>
    <property type="match status" value="1"/>
</dbReference>
<dbReference type="EMBL" id="ML119789">
    <property type="protein sequence ID" value="RPA74490.1"/>
    <property type="molecule type" value="Genomic_DNA"/>
</dbReference>
<sequence>MTVTPTSNPSPKPRKTRATASSSATDATSTKHAGSPEDNFQFLLAVLRNTNKGQINYEAISNEAGTSTSNANGAYFKLYRMLKREGLSVANIFGKQTGGEKEAPGGASKEVEDAGETPKKKAGGGRKKRKLEGEDEEAGKNELDDKTVKNKGKGKSEVPVVKEEDDVKLEIKGEEILTLSSCLLTFVCPFPRPFVLEAYGYPQRSTASGLLRIDHHVCPPRLISSGYPPSRIIVIFAIILVNDMTGDAVPPASKPPKTTATPVSAPISSSGCKGTDCTFIMAVLRHTSNGIIDYEAIAADPSVSSNNGSAVYFRFNRILRAQGLRASNIFGTRPSATTSLKSKPSPSVTRKTTMYVNLEDDDEPVLPKSKPQPKEKPEQPNGGKKRKLDGLLLPQPPLPVQQQEQQHAPALVQPKPRVPALRKEAKAAPTRKMAKENQDVRKNMKVVKPSIPARGCSSMGQVGEAKTREQVGGWTQVGQQWRQLFEEPWSAGGSGNGNGNGRGGGGGGGFAGQHQRTVEDHLPESNQSLVDNGYGAGIAGLDSVGMRDCTKMVKRFERSDRNLFVLILQVVSPENVWGMLFLAATLDFESISRLGESQSVSLERRLKASQTGS</sequence>
<feature type="region of interest" description="Disordered" evidence="1">
    <location>
        <begin position="96"/>
        <end position="157"/>
    </location>
</feature>
<feature type="compositionally biased region" description="Basic and acidic residues" evidence="1">
    <location>
        <begin position="98"/>
        <end position="119"/>
    </location>
</feature>
<feature type="region of interest" description="Disordered" evidence="1">
    <location>
        <begin position="331"/>
        <end position="415"/>
    </location>
</feature>
<evidence type="ECO:0000256" key="1">
    <source>
        <dbReference type="SAM" id="MobiDB-lite"/>
    </source>
</evidence>
<gene>
    <name evidence="3" type="ORF">BJ508DRAFT_312856</name>
</gene>
<feature type="compositionally biased region" description="Polar residues" evidence="1">
    <location>
        <begin position="334"/>
        <end position="355"/>
    </location>
</feature>
<feature type="compositionally biased region" description="Basic residues" evidence="1">
    <location>
        <begin position="120"/>
        <end position="130"/>
    </location>
</feature>
<feature type="compositionally biased region" description="Low complexity" evidence="1">
    <location>
        <begin position="18"/>
        <end position="30"/>
    </location>
</feature>
<name>A0A3N4HRS8_ASCIM</name>
<organism evidence="3 4">
    <name type="scientific">Ascobolus immersus RN42</name>
    <dbReference type="NCBI Taxonomy" id="1160509"/>
    <lineage>
        <taxon>Eukaryota</taxon>
        <taxon>Fungi</taxon>
        <taxon>Dikarya</taxon>
        <taxon>Ascomycota</taxon>
        <taxon>Pezizomycotina</taxon>
        <taxon>Pezizomycetes</taxon>
        <taxon>Pezizales</taxon>
        <taxon>Ascobolaceae</taxon>
        <taxon>Ascobolus</taxon>
    </lineage>
</organism>
<feature type="compositionally biased region" description="Low complexity" evidence="1">
    <location>
        <begin position="400"/>
        <end position="413"/>
    </location>
</feature>
<feature type="domain" description="Myb-like DNA-binding" evidence="2">
    <location>
        <begin position="36"/>
        <end position="86"/>
    </location>
</feature>
<evidence type="ECO:0000313" key="3">
    <source>
        <dbReference type="EMBL" id="RPA74490.1"/>
    </source>
</evidence>
<keyword evidence="4" id="KW-1185">Reference proteome</keyword>
<feature type="compositionally biased region" description="Basic and acidic residues" evidence="1">
    <location>
        <begin position="138"/>
        <end position="157"/>
    </location>
</feature>
<accession>A0A3N4HRS8</accession>
<proteinExistence type="predicted"/>
<dbReference type="InterPro" id="IPR054505">
    <property type="entry name" value="Myb_DNA-bind_8"/>
</dbReference>
<reference evidence="3 4" key="1">
    <citation type="journal article" date="2018" name="Nat. Ecol. Evol.">
        <title>Pezizomycetes genomes reveal the molecular basis of ectomycorrhizal truffle lifestyle.</title>
        <authorList>
            <person name="Murat C."/>
            <person name="Payen T."/>
            <person name="Noel B."/>
            <person name="Kuo A."/>
            <person name="Morin E."/>
            <person name="Chen J."/>
            <person name="Kohler A."/>
            <person name="Krizsan K."/>
            <person name="Balestrini R."/>
            <person name="Da Silva C."/>
            <person name="Montanini B."/>
            <person name="Hainaut M."/>
            <person name="Levati E."/>
            <person name="Barry K.W."/>
            <person name="Belfiori B."/>
            <person name="Cichocki N."/>
            <person name="Clum A."/>
            <person name="Dockter R.B."/>
            <person name="Fauchery L."/>
            <person name="Guy J."/>
            <person name="Iotti M."/>
            <person name="Le Tacon F."/>
            <person name="Lindquist E.A."/>
            <person name="Lipzen A."/>
            <person name="Malagnac F."/>
            <person name="Mello A."/>
            <person name="Molinier V."/>
            <person name="Miyauchi S."/>
            <person name="Poulain J."/>
            <person name="Riccioni C."/>
            <person name="Rubini A."/>
            <person name="Sitrit Y."/>
            <person name="Splivallo R."/>
            <person name="Traeger S."/>
            <person name="Wang M."/>
            <person name="Zifcakova L."/>
            <person name="Wipf D."/>
            <person name="Zambonelli A."/>
            <person name="Paolocci F."/>
            <person name="Nowrousian M."/>
            <person name="Ottonello S."/>
            <person name="Baldrian P."/>
            <person name="Spatafora J.W."/>
            <person name="Henrissat B."/>
            <person name="Nagy L.G."/>
            <person name="Aury J.M."/>
            <person name="Wincker P."/>
            <person name="Grigoriev I.V."/>
            <person name="Bonfante P."/>
            <person name="Martin F.M."/>
        </authorList>
    </citation>
    <scope>NUCLEOTIDE SEQUENCE [LARGE SCALE GENOMIC DNA]</scope>
    <source>
        <strain evidence="3 4">RN42</strain>
    </source>
</reference>
<evidence type="ECO:0000313" key="4">
    <source>
        <dbReference type="Proteomes" id="UP000275078"/>
    </source>
</evidence>
<dbReference type="AlphaFoldDB" id="A0A3N4HRS8"/>
<feature type="region of interest" description="Disordered" evidence="1">
    <location>
        <begin position="490"/>
        <end position="514"/>
    </location>
</feature>
<dbReference type="Proteomes" id="UP000275078">
    <property type="component" value="Unassembled WGS sequence"/>
</dbReference>
<protein>
    <recommendedName>
        <fullName evidence="2">Myb-like DNA-binding domain-containing protein</fullName>
    </recommendedName>
</protein>
<evidence type="ECO:0000259" key="2">
    <source>
        <dbReference type="Pfam" id="PF22980"/>
    </source>
</evidence>
<feature type="compositionally biased region" description="Gly residues" evidence="1">
    <location>
        <begin position="492"/>
        <end position="511"/>
    </location>
</feature>
<feature type="region of interest" description="Disordered" evidence="1">
    <location>
        <begin position="1"/>
        <end position="37"/>
    </location>
</feature>